<dbReference type="InterPro" id="IPR005467">
    <property type="entry name" value="His_kinase_dom"/>
</dbReference>
<feature type="non-terminal residue" evidence="7">
    <location>
        <position position="1"/>
    </location>
</feature>
<dbReference type="InterPro" id="IPR003594">
    <property type="entry name" value="HATPase_dom"/>
</dbReference>
<evidence type="ECO:0000313" key="8">
    <source>
        <dbReference type="Proteomes" id="UP001210528"/>
    </source>
</evidence>
<sequence>NVSQVVQADQSRLQQLFENLYRNAVEHNDENVTVSVGTVENGFYVADTGTGIPGSDREEIFEAGYSTNEEGTGFGLRIVEQIASTYEWEITVTESEQGGTRVEFTGLELVE</sequence>
<dbReference type="Gene3D" id="3.30.565.10">
    <property type="entry name" value="Histidine kinase-like ATPase, C-terminal domain"/>
    <property type="match status" value="1"/>
</dbReference>
<keyword evidence="4" id="KW-0418">Kinase</keyword>
<name>A0ABT4Z8P7_HALEZ</name>
<keyword evidence="7" id="KW-0547">Nucleotide-binding</keyword>
<organism evidence="7 8">
    <name type="scientific">Halorubrum ezzemoulense</name>
    <name type="common">Halorubrum chaoviator</name>
    <dbReference type="NCBI Taxonomy" id="337243"/>
    <lineage>
        <taxon>Archaea</taxon>
        <taxon>Methanobacteriati</taxon>
        <taxon>Methanobacteriota</taxon>
        <taxon>Stenosarchaea group</taxon>
        <taxon>Halobacteria</taxon>
        <taxon>Halobacteriales</taxon>
        <taxon>Haloferacaceae</taxon>
        <taxon>Halorubrum</taxon>
    </lineage>
</organism>
<dbReference type="GO" id="GO:0005524">
    <property type="term" value="F:ATP binding"/>
    <property type="evidence" value="ECO:0007669"/>
    <property type="project" value="UniProtKB-KW"/>
</dbReference>
<protein>
    <recommendedName>
        <fullName evidence="2">histidine kinase</fullName>
        <ecNumber evidence="2">2.7.13.3</ecNumber>
    </recommendedName>
</protein>
<dbReference type="PANTHER" id="PTHR43711:SF1">
    <property type="entry name" value="HISTIDINE KINASE 1"/>
    <property type="match status" value="1"/>
</dbReference>
<dbReference type="SUPFAM" id="SSF55874">
    <property type="entry name" value="ATPase domain of HSP90 chaperone/DNA topoisomerase II/histidine kinase"/>
    <property type="match status" value="1"/>
</dbReference>
<evidence type="ECO:0000256" key="5">
    <source>
        <dbReference type="ARBA" id="ARBA00023012"/>
    </source>
</evidence>
<dbReference type="PANTHER" id="PTHR43711">
    <property type="entry name" value="TWO-COMPONENT HISTIDINE KINASE"/>
    <property type="match status" value="1"/>
</dbReference>
<feature type="domain" description="Histidine kinase" evidence="6">
    <location>
        <begin position="1"/>
        <end position="105"/>
    </location>
</feature>
<dbReference type="InterPro" id="IPR036890">
    <property type="entry name" value="HATPase_C_sf"/>
</dbReference>
<keyword evidence="3" id="KW-0808">Transferase</keyword>
<evidence type="ECO:0000256" key="4">
    <source>
        <dbReference type="ARBA" id="ARBA00022777"/>
    </source>
</evidence>
<accession>A0ABT4Z8P7</accession>
<reference evidence="7 8" key="1">
    <citation type="submission" date="2023-01" db="EMBL/GenBank/DDBJ databases">
        <title>Halorubrum ezzemoulense from Santa Pola, Spain.</title>
        <authorList>
            <person name="Feng Y."/>
            <person name="Louyakis A.S."/>
            <person name="Gogarten J.P."/>
        </authorList>
    </citation>
    <scope>NUCLEOTIDE SEQUENCE [LARGE SCALE GENOMIC DNA]</scope>
    <source>
        <strain evidence="7 8">AMM015</strain>
    </source>
</reference>
<dbReference type="PROSITE" id="PS50109">
    <property type="entry name" value="HIS_KIN"/>
    <property type="match status" value="1"/>
</dbReference>
<evidence type="ECO:0000256" key="2">
    <source>
        <dbReference type="ARBA" id="ARBA00012438"/>
    </source>
</evidence>
<dbReference type="SMART" id="SM00387">
    <property type="entry name" value="HATPase_c"/>
    <property type="match status" value="1"/>
</dbReference>
<keyword evidence="5" id="KW-0902">Two-component regulatory system</keyword>
<dbReference type="Proteomes" id="UP001210528">
    <property type="component" value="Unassembled WGS sequence"/>
</dbReference>
<dbReference type="CDD" id="cd00075">
    <property type="entry name" value="HATPase"/>
    <property type="match status" value="1"/>
</dbReference>
<comment type="catalytic activity">
    <reaction evidence="1">
        <text>ATP + protein L-histidine = ADP + protein N-phospho-L-histidine.</text>
        <dbReference type="EC" id="2.7.13.3"/>
    </reaction>
</comment>
<dbReference type="EMBL" id="JAQLUK010000178">
    <property type="protein sequence ID" value="MDB2294549.1"/>
    <property type="molecule type" value="Genomic_DNA"/>
</dbReference>
<dbReference type="Pfam" id="PF02518">
    <property type="entry name" value="HATPase_c"/>
    <property type="match status" value="1"/>
</dbReference>
<dbReference type="InterPro" id="IPR050736">
    <property type="entry name" value="Sensor_HK_Regulatory"/>
</dbReference>
<evidence type="ECO:0000256" key="1">
    <source>
        <dbReference type="ARBA" id="ARBA00000085"/>
    </source>
</evidence>
<proteinExistence type="predicted"/>
<gene>
    <name evidence="7" type="ORF">PM085_20320</name>
</gene>
<evidence type="ECO:0000256" key="3">
    <source>
        <dbReference type="ARBA" id="ARBA00022679"/>
    </source>
</evidence>
<dbReference type="PRINTS" id="PR00344">
    <property type="entry name" value="BCTRLSENSOR"/>
</dbReference>
<keyword evidence="7" id="KW-0067">ATP-binding</keyword>
<dbReference type="InterPro" id="IPR004358">
    <property type="entry name" value="Sig_transdc_His_kin-like_C"/>
</dbReference>
<evidence type="ECO:0000313" key="7">
    <source>
        <dbReference type="EMBL" id="MDB2294549.1"/>
    </source>
</evidence>
<dbReference type="RefSeq" id="WP_271970881.1">
    <property type="nucleotide sequence ID" value="NZ_JAQLUK010000178.1"/>
</dbReference>
<comment type="caution">
    <text evidence="7">The sequence shown here is derived from an EMBL/GenBank/DDBJ whole genome shotgun (WGS) entry which is preliminary data.</text>
</comment>
<keyword evidence="8" id="KW-1185">Reference proteome</keyword>
<dbReference type="EC" id="2.7.13.3" evidence="2"/>
<evidence type="ECO:0000259" key="6">
    <source>
        <dbReference type="PROSITE" id="PS50109"/>
    </source>
</evidence>